<dbReference type="CDD" id="cd02850">
    <property type="entry name" value="E_set_Cellulase_N"/>
    <property type="match status" value="1"/>
</dbReference>
<dbReference type="OrthoDB" id="9808897at2"/>
<evidence type="ECO:0000313" key="9">
    <source>
        <dbReference type="Proteomes" id="UP000029843"/>
    </source>
</evidence>
<dbReference type="Gene3D" id="1.50.10.10">
    <property type="match status" value="1"/>
</dbReference>
<dbReference type="SUPFAM" id="SSF81296">
    <property type="entry name" value="E set domains"/>
    <property type="match status" value="1"/>
</dbReference>
<evidence type="ECO:0000313" key="8">
    <source>
        <dbReference type="EMBL" id="KGJ94516.1"/>
    </source>
</evidence>
<evidence type="ECO:0000256" key="1">
    <source>
        <dbReference type="ARBA" id="ARBA00007072"/>
    </source>
</evidence>
<organism evidence="8 9">
    <name type="scientific">Colwellia psychrerythraea</name>
    <name type="common">Vibrio psychroerythus</name>
    <dbReference type="NCBI Taxonomy" id="28229"/>
    <lineage>
        <taxon>Bacteria</taxon>
        <taxon>Pseudomonadati</taxon>
        <taxon>Pseudomonadota</taxon>
        <taxon>Gammaproteobacteria</taxon>
        <taxon>Alteromonadales</taxon>
        <taxon>Colwelliaceae</taxon>
        <taxon>Colwellia</taxon>
    </lineage>
</organism>
<sequence length="606" mass="67727">MTAACVFSSFSKRVLLILVVLITACSSKPQLSNPPKLTTADIYVNQVAFDTRSPKQAVVVLPIGETATRFIVYQGSSMIYQGKLAYQPNFTEWGAGAHYYLADFSQVKRRGEFHIVVNTPKQQLASSTFIIKHNAYFALTAKSLVNYFRASRHTDPSDESIRINGTDRYVNVSGGWVNAGGDQGKHLSQHTDANFLVPQQGAIAVWAMAKSYNSLNRLYQRKALAQELAEEVTWGADYLHRILDREGYFYNNIDDQRGLADERVITGYDGPEGDLNTNFQAAFREGGGIAIAALVRAHELSNETGVQGEFSAKQYLLDAERAFAHLQKNNLHYVDNGEENIIDDYTALIAATELYRITKKSKYLKAARHRAHNLNNRMTSQGWFVSDDNDRPFYHGVESGFPIIALADYLAIEKNRQMSAKTKRTIKLSLDYQLTLNSQVANPFNLARQTFKTCKDRQCSTQKQSFFTPQTNENSDIWQGESSRLTSLTAAAIWGGKITHSDKLGAFGINDELAYFAQSQMDWVLGKNPYQVSMLYGFGVNNPPHAQSAGTMLNGGISNGITGATSHPDGRGITWAQGPDENDWRWVEQWLQNSTWYLLAMTAMTE</sequence>
<dbReference type="InterPro" id="IPR008928">
    <property type="entry name" value="6-hairpin_glycosidase_sf"/>
</dbReference>
<dbReference type="SUPFAM" id="SSF48208">
    <property type="entry name" value="Six-hairpin glycosidases"/>
    <property type="match status" value="1"/>
</dbReference>
<dbReference type="Pfam" id="PF00759">
    <property type="entry name" value="Glyco_hydro_9"/>
    <property type="match status" value="1"/>
</dbReference>
<dbReference type="Pfam" id="PF02927">
    <property type="entry name" value="CelD_N"/>
    <property type="match status" value="1"/>
</dbReference>
<evidence type="ECO:0000259" key="6">
    <source>
        <dbReference type="Pfam" id="PF00759"/>
    </source>
</evidence>
<keyword evidence="3" id="KW-0119">Carbohydrate metabolism</keyword>
<feature type="domain" description="Glycoside hydrolase family 9" evidence="6">
    <location>
        <begin position="149"/>
        <end position="553"/>
    </location>
</feature>
<keyword evidence="5" id="KW-0624">Polysaccharide degradation</keyword>
<protein>
    <submittedName>
        <fullName evidence="8">Glycoside hydrolase family 9</fullName>
    </submittedName>
</protein>
<keyword evidence="4" id="KW-0326">Glycosidase</keyword>
<feature type="domain" description="Cellulase Ig-like" evidence="7">
    <location>
        <begin position="39"/>
        <end position="119"/>
    </location>
</feature>
<evidence type="ECO:0000259" key="7">
    <source>
        <dbReference type="Pfam" id="PF02927"/>
    </source>
</evidence>
<dbReference type="GO" id="GO:0000272">
    <property type="term" value="P:polysaccharide catabolic process"/>
    <property type="evidence" value="ECO:0007669"/>
    <property type="project" value="UniProtKB-KW"/>
</dbReference>
<accession>A0A099KVA4</accession>
<gene>
    <name evidence="8" type="ORF">ND2E_1705</name>
</gene>
<evidence type="ECO:0000256" key="3">
    <source>
        <dbReference type="ARBA" id="ARBA00023277"/>
    </source>
</evidence>
<evidence type="ECO:0000256" key="5">
    <source>
        <dbReference type="ARBA" id="ARBA00023326"/>
    </source>
</evidence>
<reference evidence="8 9" key="1">
    <citation type="submission" date="2014-08" db="EMBL/GenBank/DDBJ databases">
        <title>Genomic and Phenotypic Diversity of Colwellia psychrerythraea strains from Disparate Marine Basins.</title>
        <authorList>
            <person name="Techtmann S.M."/>
            <person name="Stelling S.C."/>
            <person name="Utturkar S.M."/>
            <person name="Alshibli N."/>
            <person name="Harris A."/>
            <person name="Brown S.D."/>
            <person name="Hazen T.C."/>
        </authorList>
    </citation>
    <scope>NUCLEOTIDE SEQUENCE [LARGE SCALE GENOMIC DNA]</scope>
    <source>
        <strain evidence="8 9">ND2E</strain>
    </source>
</reference>
<evidence type="ECO:0000256" key="2">
    <source>
        <dbReference type="ARBA" id="ARBA00022801"/>
    </source>
</evidence>
<dbReference type="InterPro" id="IPR001701">
    <property type="entry name" value="Glyco_hydro_9"/>
</dbReference>
<proteinExistence type="inferred from homology"/>
<dbReference type="InterPro" id="IPR012341">
    <property type="entry name" value="6hp_glycosidase-like_sf"/>
</dbReference>
<dbReference type="EMBL" id="JQED01000005">
    <property type="protein sequence ID" value="KGJ94516.1"/>
    <property type="molecule type" value="Genomic_DNA"/>
</dbReference>
<dbReference type="PATRIC" id="fig|28229.4.peg.714"/>
<name>A0A099KVA4_COLPS</name>
<comment type="similarity">
    <text evidence="1">Belongs to the glycosyl hydrolase 9 (cellulase E) family.</text>
</comment>
<dbReference type="PANTHER" id="PTHR22298">
    <property type="entry name" value="ENDO-1,4-BETA-GLUCANASE"/>
    <property type="match status" value="1"/>
</dbReference>
<dbReference type="Proteomes" id="UP000029843">
    <property type="component" value="Unassembled WGS sequence"/>
</dbReference>
<comment type="caution">
    <text evidence="8">The sequence shown here is derived from an EMBL/GenBank/DDBJ whole genome shotgun (WGS) entry which is preliminary data.</text>
</comment>
<evidence type="ECO:0000256" key="4">
    <source>
        <dbReference type="ARBA" id="ARBA00023295"/>
    </source>
</evidence>
<keyword evidence="2 8" id="KW-0378">Hydrolase</keyword>
<dbReference type="InterPro" id="IPR014756">
    <property type="entry name" value="Ig_E-set"/>
</dbReference>
<dbReference type="InterPro" id="IPR013783">
    <property type="entry name" value="Ig-like_fold"/>
</dbReference>
<dbReference type="AlphaFoldDB" id="A0A099KVA4"/>
<dbReference type="GO" id="GO:0008810">
    <property type="term" value="F:cellulase activity"/>
    <property type="evidence" value="ECO:0007669"/>
    <property type="project" value="InterPro"/>
</dbReference>
<dbReference type="RefSeq" id="WP_033092463.1">
    <property type="nucleotide sequence ID" value="NZ_JQED01000005.1"/>
</dbReference>
<dbReference type="Gene3D" id="2.60.40.10">
    <property type="entry name" value="Immunoglobulins"/>
    <property type="match status" value="1"/>
</dbReference>
<dbReference type="InterPro" id="IPR004197">
    <property type="entry name" value="Cellulase_Ig-like"/>
</dbReference>